<dbReference type="PANTHER" id="PTHR21367">
    <property type="entry name" value="ARGININE-TRNA-PROTEIN TRANSFERASE 1"/>
    <property type="match status" value="1"/>
</dbReference>
<dbReference type="PANTHER" id="PTHR21367:SF1">
    <property type="entry name" value="ARGINYL-TRNA--PROTEIN TRANSFERASE 1"/>
    <property type="match status" value="1"/>
</dbReference>
<evidence type="ECO:0000256" key="1">
    <source>
        <dbReference type="SAM" id="MobiDB-lite"/>
    </source>
</evidence>
<protein>
    <submittedName>
        <fullName evidence="3">Arginyltransferase</fullName>
    </submittedName>
</protein>
<feature type="region of interest" description="Disordered" evidence="1">
    <location>
        <begin position="136"/>
        <end position="165"/>
    </location>
</feature>
<dbReference type="AlphaFoldDB" id="A0A914NAY0"/>
<evidence type="ECO:0000313" key="3">
    <source>
        <dbReference type="WBParaSite" id="Minc3s05075g37547"/>
    </source>
</evidence>
<dbReference type="GO" id="GO:0004057">
    <property type="term" value="F:arginyl-tRNA--protein transferase activity"/>
    <property type="evidence" value="ECO:0007669"/>
    <property type="project" value="TreeGrafter"/>
</dbReference>
<feature type="compositionally biased region" description="Basic and acidic residues" evidence="1">
    <location>
        <begin position="140"/>
        <end position="165"/>
    </location>
</feature>
<name>A0A914NAY0_MELIC</name>
<dbReference type="GO" id="GO:0005737">
    <property type="term" value="C:cytoplasm"/>
    <property type="evidence" value="ECO:0007669"/>
    <property type="project" value="TreeGrafter"/>
</dbReference>
<proteinExistence type="predicted"/>
<reference evidence="3" key="1">
    <citation type="submission" date="2022-11" db="UniProtKB">
        <authorList>
            <consortium name="WormBaseParasite"/>
        </authorList>
    </citation>
    <scope>IDENTIFICATION</scope>
</reference>
<accession>A0A914NAY0</accession>
<sequence length="286" mass="33501">MSSNDLSIVRYVGINECNHCGYCESTKRAKAKIGESSTESHEDESTNRYNSNTFGLFACFLSLNSFNLLLDLGWSLWAYRLTVRAYQNLVDRGWRRLDVNKFRLSRTQKRVLSAMKNYLKNDIKPKEKAVVNMESYGSLNKKEGQTNGEKNAKNEEKHKKKEISTTERLPKKKFLRRLKAEERLKARGIDLEKYKKERAEKEAARVRTLQSYFDYLKDEKIGKEWKHRLEIKLVGQPSPELDADFDEEFELFKRYQVEIHKDDPDELSTSSFTRFLASSPLIAEEE</sequence>
<evidence type="ECO:0000313" key="2">
    <source>
        <dbReference type="Proteomes" id="UP000887563"/>
    </source>
</evidence>
<organism evidence="2 3">
    <name type="scientific">Meloidogyne incognita</name>
    <name type="common">Southern root-knot nematode worm</name>
    <name type="synonym">Oxyuris incognita</name>
    <dbReference type="NCBI Taxonomy" id="6306"/>
    <lineage>
        <taxon>Eukaryota</taxon>
        <taxon>Metazoa</taxon>
        <taxon>Ecdysozoa</taxon>
        <taxon>Nematoda</taxon>
        <taxon>Chromadorea</taxon>
        <taxon>Rhabditida</taxon>
        <taxon>Tylenchina</taxon>
        <taxon>Tylenchomorpha</taxon>
        <taxon>Tylenchoidea</taxon>
        <taxon>Meloidogynidae</taxon>
        <taxon>Meloidogyninae</taxon>
        <taxon>Meloidogyne</taxon>
        <taxon>Meloidogyne incognita group</taxon>
    </lineage>
</organism>
<dbReference type="WBParaSite" id="Minc3s05075g37547">
    <property type="protein sequence ID" value="Minc3s05075g37547"/>
    <property type="gene ID" value="Minc3s05075g37547"/>
</dbReference>
<keyword evidence="2" id="KW-1185">Reference proteome</keyword>
<dbReference type="InterPro" id="IPR030700">
    <property type="entry name" value="N-end_Aminoacyl_Trfase"/>
</dbReference>
<dbReference type="Proteomes" id="UP000887563">
    <property type="component" value="Unplaced"/>
</dbReference>